<evidence type="ECO:0000313" key="7">
    <source>
        <dbReference type="EMBL" id="TCT25331.1"/>
    </source>
</evidence>
<dbReference type="EMBL" id="SMAP01000002">
    <property type="protein sequence ID" value="TCT25331.1"/>
    <property type="molecule type" value="Genomic_DNA"/>
</dbReference>
<dbReference type="NCBIfam" id="TIGR00219">
    <property type="entry name" value="mreC"/>
    <property type="match status" value="1"/>
</dbReference>
<evidence type="ECO:0000256" key="2">
    <source>
        <dbReference type="ARBA" id="ARBA00013855"/>
    </source>
</evidence>
<dbReference type="Pfam" id="PF04085">
    <property type="entry name" value="MreC"/>
    <property type="match status" value="1"/>
</dbReference>
<keyword evidence="3" id="KW-0133">Cell shape</keyword>
<dbReference type="OrthoDB" id="9808025at2"/>
<dbReference type="InterPro" id="IPR055342">
    <property type="entry name" value="MreC_beta-barrel_core"/>
</dbReference>
<dbReference type="AlphaFoldDB" id="A0A4R3N7P2"/>
<dbReference type="InterPro" id="IPR042177">
    <property type="entry name" value="Cell/Rod_1"/>
</dbReference>
<dbReference type="Proteomes" id="UP000295414">
    <property type="component" value="Unassembled WGS sequence"/>
</dbReference>
<name>A0A4R3N7P2_9GAMM</name>
<dbReference type="Gene3D" id="2.40.10.350">
    <property type="entry name" value="Rod shape-determining protein MreC, domain 2"/>
    <property type="match status" value="1"/>
</dbReference>
<evidence type="ECO:0000256" key="5">
    <source>
        <dbReference type="SAM" id="MobiDB-lite"/>
    </source>
</evidence>
<accession>A0A4R3N7P2</accession>
<feature type="region of interest" description="Disordered" evidence="5">
    <location>
        <begin position="306"/>
        <end position="336"/>
    </location>
</feature>
<protein>
    <recommendedName>
        <fullName evidence="2">Cell shape-determining protein MreC</fullName>
    </recommendedName>
    <alternativeName>
        <fullName evidence="4">Cell shape protein MreC</fullName>
    </alternativeName>
</protein>
<reference evidence="7 8" key="1">
    <citation type="submission" date="2019-03" db="EMBL/GenBank/DDBJ databases">
        <title>Genomic Encyclopedia of Type Strains, Phase IV (KMG-IV): sequencing the most valuable type-strain genomes for metagenomic binning, comparative biology and taxonomic classification.</title>
        <authorList>
            <person name="Goeker M."/>
        </authorList>
    </citation>
    <scope>NUCLEOTIDE SEQUENCE [LARGE SCALE GENOMIC DNA]</scope>
    <source>
        <strain evidence="7 8">DSM 13605</strain>
    </source>
</reference>
<keyword evidence="8" id="KW-1185">Reference proteome</keyword>
<gene>
    <name evidence="7" type="ORF">EDC34_102219</name>
</gene>
<evidence type="ECO:0000256" key="4">
    <source>
        <dbReference type="ARBA" id="ARBA00032089"/>
    </source>
</evidence>
<evidence type="ECO:0000313" key="8">
    <source>
        <dbReference type="Proteomes" id="UP000295414"/>
    </source>
</evidence>
<organism evidence="7 8">
    <name type="scientific">Thermomonas haemolytica</name>
    <dbReference type="NCBI Taxonomy" id="141949"/>
    <lineage>
        <taxon>Bacteria</taxon>
        <taxon>Pseudomonadati</taxon>
        <taxon>Pseudomonadota</taxon>
        <taxon>Gammaproteobacteria</taxon>
        <taxon>Lysobacterales</taxon>
        <taxon>Lysobacteraceae</taxon>
        <taxon>Thermomonas</taxon>
    </lineage>
</organism>
<comment type="similarity">
    <text evidence="1">Belongs to the MreC family.</text>
</comment>
<dbReference type="Gene3D" id="2.40.10.340">
    <property type="entry name" value="Rod shape-determining protein MreC, domain 1"/>
    <property type="match status" value="1"/>
</dbReference>
<evidence type="ECO:0000259" key="6">
    <source>
        <dbReference type="Pfam" id="PF04085"/>
    </source>
</evidence>
<comment type="caution">
    <text evidence="7">The sequence shown here is derived from an EMBL/GenBank/DDBJ whole genome shotgun (WGS) entry which is preliminary data.</text>
</comment>
<dbReference type="RefSeq" id="WP_114959394.1">
    <property type="nucleotide sequence ID" value="NZ_MSZW01000041.1"/>
</dbReference>
<evidence type="ECO:0000256" key="1">
    <source>
        <dbReference type="ARBA" id="ARBA00009369"/>
    </source>
</evidence>
<proteinExistence type="inferred from homology"/>
<dbReference type="PANTHER" id="PTHR34138">
    <property type="entry name" value="CELL SHAPE-DETERMINING PROTEIN MREC"/>
    <property type="match status" value="1"/>
</dbReference>
<dbReference type="PANTHER" id="PTHR34138:SF1">
    <property type="entry name" value="CELL SHAPE-DETERMINING PROTEIN MREC"/>
    <property type="match status" value="1"/>
</dbReference>
<evidence type="ECO:0000256" key="3">
    <source>
        <dbReference type="ARBA" id="ARBA00022960"/>
    </source>
</evidence>
<dbReference type="GO" id="GO:0008360">
    <property type="term" value="P:regulation of cell shape"/>
    <property type="evidence" value="ECO:0007669"/>
    <property type="project" value="UniProtKB-KW"/>
</dbReference>
<feature type="compositionally biased region" description="Low complexity" evidence="5">
    <location>
        <begin position="312"/>
        <end position="330"/>
    </location>
</feature>
<dbReference type="GO" id="GO:0005886">
    <property type="term" value="C:plasma membrane"/>
    <property type="evidence" value="ECO:0007669"/>
    <property type="project" value="TreeGrafter"/>
</dbReference>
<sequence length="336" mass="34741">MPQAGSPASRPGDIAGVLRLLAYLVAAGALMVLDFRGGWLHAARAQAEALVQPLWWLAAQPARLVVGVRENAVSRSQLIADNARLRQALLLTNARNARLQMVAAENARLRGLLDSAARARLDVQLAGVLDVDLDPSRQRLLLDAGSRSGVHVGQVVIDDGGLLGQVIATTPATATVLLVTDPDHAVPVMVARSGVRLVVYGTGRSDLLRLADVPLSADVRAGDELLTSGLGGRFPPGFAVGRVVALRADDSRAFLEADVVPAAQLDRGRDVLLLRGYQPPLPACPPAPAGKKPAVAAPAAGACEPSTAVSMTKAATPTPAVAAPAAAASRPPERAR</sequence>
<dbReference type="InterPro" id="IPR007221">
    <property type="entry name" value="MreC"/>
</dbReference>
<dbReference type="InterPro" id="IPR042175">
    <property type="entry name" value="Cell/Rod_MreC_2"/>
</dbReference>
<feature type="domain" description="Rod shape-determining protein MreC beta-barrel core" evidence="6">
    <location>
        <begin position="128"/>
        <end position="274"/>
    </location>
</feature>